<dbReference type="EMBL" id="JAPFFF010000004">
    <property type="protein sequence ID" value="KAK8893032.1"/>
    <property type="molecule type" value="Genomic_DNA"/>
</dbReference>
<gene>
    <name evidence="2" type="ORF">M9Y10_030289</name>
</gene>
<name>A0ABR2KPJ1_9EUKA</name>
<sequence length="802" mass="93199">MSMKKSGTKFNLDNFSNYEKEGHDVIPKIQLKIIVSNINDENYTAQQINNQSDYPETKLVQKLDKLMSIHYELLTPYIFFSKSAPHIIISKYEEGDILIPKNSSKKVRDTSVYYLSQVFHETKKGISFRWLDENTKTRIALCIAKAMSFLHKNEIVHQNLQPCTVKIVGDSYLPHLIDYGLNEFRGPPHQASPKRYLAPELKKTTDYSKQTDVFAFGVLLCELLACNNYNCSTKPPTNIKKAPKNLQRLIRQCLNESPQERPTFDEIYELFKNHAVAYHNTSNYEVDEVVERLDDIENRKNNMLFKSLIDLKPEKIPELEKLVKTVDQSNCKNFFDIIGNHFGPKTDLQLFKSLLRCSLYLVQNEQYCHFFIESENHLSLPFDRENLVGLILDIVYWIIKYEPNAIEKIAPNLMIVMKNPRFTKKVLVLSTCYLKQWDEVKNPWIFFDLLLKTLSYKQLKYQSNFISIFFTLCRNIPKYRKGRANHCTNFISSLIDSQNHSTIRAVYAFLSEFKDEPIPKENLSTFFSHTARHLADPHTALSAVKFLLIRDKILVSPELVYSALRLATTTHLGNLLLCKIAEDNEGSKILMKQKNFIEVPLPDLDGTLRVLLILLQRKANKDEYRKSASLPFLLSKLCQNADLKMVRNIQNLLIIIKCDANFIEELEANNFCEDFYSAVFNIGDEVTTRNLLIIYQNFALNDPNLKFFKKLIKSLRENLNKMNDDPNASLAIIREILSLFSVLSAVADYTPCFSEFNIDAEFKKLTYKNRDTEIKAMIRTFKENIERFRKRIKKRSQSVPNA</sequence>
<dbReference type="InterPro" id="IPR001245">
    <property type="entry name" value="Ser-Thr/Tyr_kinase_cat_dom"/>
</dbReference>
<dbReference type="SUPFAM" id="SSF56112">
    <property type="entry name" value="Protein kinase-like (PK-like)"/>
    <property type="match status" value="1"/>
</dbReference>
<protein>
    <submittedName>
        <fullName evidence="2">Protein kinase activity protein</fullName>
    </submittedName>
</protein>
<dbReference type="InterPro" id="IPR011009">
    <property type="entry name" value="Kinase-like_dom_sf"/>
</dbReference>
<dbReference type="PANTHER" id="PTHR44329:SF214">
    <property type="entry name" value="PROTEIN KINASE DOMAIN-CONTAINING PROTEIN"/>
    <property type="match status" value="1"/>
</dbReference>
<dbReference type="Pfam" id="PF07714">
    <property type="entry name" value="PK_Tyr_Ser-Thr"/>
    <property type="match status" value="1"/>
</dbReference>
<dbReference type="Proteomes" id="UP001470230">
    <property type="component" value="Unassembled WGS sequence"/>
</dbReference>
<organism evidence="2 3">
    <name type="scientific">Tritrichomonas musculus</name>
    <dbReference type="NCBI Taxonomy" id="1915356"/>
    <lineage>
        <taxon>Eukaryota</taxon>
        <taxon>Metamonada</taxon>
        <taxon>Parabasalia</taxon>
        <taxon>Tritrichomonadida</taxon>
        <taxon>Tritrichomonadidae</taxon>
        <taxon>Tritrichomonas</taxon>
    </lineage>
</organism>
<keyword evidence="3" id="KW-1185">Reference proteome</keyword>
<evidence type="ECO:0000313" key="2">
    <source>
        <dbReference type="EMBL" id="KAK8893032.1"/>
    </source>
</evidence>
<dbReference type="InterPro" id="IPR051681">
    <property type="entry name" value="Ser/Thr_Kinases-Pseudokinases"/>
</dbReference>
<feature type="domain" description="Protein kinase" evidence="1">
    <location>
        <begin position="1"/>
        <end position="277"/>
    </location>
</feature>
<reference evidence="2 3" key="1">
    <citation type="submission" date="2024-04" db="EMBL/GenBank/DDBJ databases">
        <title>Tritrichomonas musculus Genome.</title>
        <authorList>
            <person name="Alves-Ferreira E."/>
            <person name="Grigg M."/>
            <person name="Lorenzi H."/>
            <person name="Galac M."/>
        </authorList>
    </citation>
    <scope>NUCLEOTIDE SEQUENCE [LARGE SCALE GENOMIC DNA]</scope>
    <source>
        <strain evidence="2 3">EAF2021</strain>
    </source>
</reference>
<keyword evidence="2" id="KW-0418">Kinase</keyword>
<evidence type="ECO:0000259" key="1">
    <source>
        <dbReference type="PROSITE" id="PS50011"/>
    </source>
</evidence>
<dbReference type="Gene3D" id="1.10.510.10">
    <property type="entry name" value="Transferase(Phosphotransferase) domain 1"/>
    <property type="match status" value="1"/>
</dbReference>
<keyword evidence="2" id="KW-0808">Transferase</keyword>
<comment type="caution">
    <text evidence="2">The sequence shown here is derived from an EMBL/GenBank/DDBJ whole genome shotgun (WGS) entry which is preliminary data.</text>
</comment>
<evidence type="ECO:0000313" key="3">
    <source>
        <dbReference type="Proteomes" id="UP001470230"/>
    </source>
</evidence>
<accession>A0ABR2KPJ1</accession>
<dbReference type="GO" id="GO:0016301">
    <property type="term" value="F:kinase activity"/>
    <property type="evidence" value="ECO:0007669"/>
    <property type="project" value="UniProtKB-KW"/>
</dbReference>
<dbReference type="PROSITE" id="PS50011">
    <property type="entry name" value="PROTEIN_KINASE_DOM"/>
    <property type="match status" value="1"/>
</dbReference>
<proteinExistence type="predicted"/>
<dbReference type="PANTHER" id="PTHR44329">
    <property type="entry name" value="SERINE/THREONINE-PROTEIN KINASE TNNI3K-RELATED"/>
    <property type="match status" value="1"/>
</dbReference>
<dbReference type="InterPro" id="IPR000719">
    <property type="entry name" value="Prot_kinase_dom"/>
</dbReference>